<dbReference type="Pfam" id="PF06722">
    <property type="entry name" value="EryCIII-like_C"/>
    <property type="match status" value="1"/>
</dbReference>
<dbReference type="AlphaFoldDB" id="A0A0A3XW02"/>
<evidence type="ECO:0000313" key="2">
    <source>
        <dbReference type="EMBL" id="KGT78637.1"/>
    </source>
</evidence>
<keyword evidence="2" id="KW-0808">Transferase</keyword>
<dbReference type="CDD" id="cd03784">
    <property type="entry name" value="GT1_Gtf-like"/>
    <property type="match status" value="1"/>
</dbReference>
<sequence>MSYNFLLASWGTLGNLSPLLTAARRLHRNGHHIRVMADPAMRAEVEASGFAFVAWRRAPTGKAADPVDVSDVKDFLRQAVFDPAALYAADVRDEIGRMPTDAVLVLDVLFGAALGAEASDVPFALLSPHVSIRPLPGMPPATSGLRQPKTPEERAEVDAANARLAETLNVFLPSLNRARADLGLPRLADVYDLFDRANRLLLATSRAFDFQADSLPDNFRYVGPLLDVPNWSKSLQMEAWRAPWSAQSGRPRGLIACSTGAQGQRELFQRIITAMEAVEIDALATAGPNVDVADLRAPKNVHLVRGAPHDLVMKDVSVVISQGGHGTTTRSLINGLPQLILPMGRDQAANAARVEAKGAGLQLPPTASEAEIAAAVNRLIAEPQFRKAARLLGAAVKVDIDRSGLVDEMEAIAAIGRAARPQPKKQPLRKSA</sequence>
<feature type="domain" description="Erythromycin biosynthesis protein CIII-like C-terminal" evidence="1">
    <location>
        <begin position="291"/>
        <end position="392"/>
    </location>
</feature>
<protein>
    <submittedName>
        <fullName evidence="2">Glycosyl transferase family 28</fullName>
    </submittedName>
</protein>
<dbReference type="PANTHER" id="PTHR48050:SF13">
    <property type="entry name" value="STEROL 3-BETA-GLUCOSYLTRANSFERASE UGT80A2"/>
    <property type="match status" value="1"/>
</dbReference>
<proteinExistence type="predicted"/>
<dbReference type="InterPro" id="IPR002213">
    <property type="entry name" value="UDP_glucos_trans"/>
</dbReference>
<dbReference type="GO" id="GO:0016758">
    <property type="term" value="F:hexosyltransferase activity"/>
    <property type="evidence" value="ECO:0007669"/>
    <property type="project" value="UniProtKB-ARBA"/>
</dbReference>
<dbReference type="InterPro" id="IPR010610">
    <property type="entry name" value="EryCIII-like_C"/>
</dbReference>
<evidence type="ECO:0000259" key="1">
    <source>
        <dbReference type="Pfam" id="PF06722"/>
    </source>
</evidence>
<comment type="caution">
    <text evidence="2">The sequence shown here is derived from an EMBL/GenBank/DDBJ whole genome shotgun (WGS) entry which is preliminary data.</text>
</comment>
<dbReference type="GO" id="GO:0008194">
    <property type="term" value="F:UDP-glycosyltransferase activity"/>
    <property type="evidence" value="ECO:0007669"/>
    <property type="project" value="InterPro"/>
</dbReference>
<dbReference type="STRING" id="375.BKD09_RS33810"/>
<evidence type="ECO:0000313" key="3">
    <source>
        <dbReference type="Proteomes" id="UP000030377"/>
    </source>
</evidence>
<reference evidence="2 3" key="1">
    <citation type="submission" date="2014-09" db="EMBL/GenBank/DDBJ databases">
        <title>Draft genome of Bradyrhizobium japonicum Is-34.</title>
        <authorList>
            <person name="Tsurumaru H."/>
            <person name="Yamakawa T."/>
            <person name="Hashimoto S."/>
            <person name="Okizaki K."/>
            <person name="Kanesaki Y."/>
            <person name="Yoshikawa H."/>
            <person name="Yajima S."/>
        </authorList>
    </citation>
    <scope>NUCLEOTIDE SEQUENCE [LARGE SCALE GENOMIC DNA]</scope>
    <source>
        <strain evidence="2 3">Is-34</strain>
    </source>
</reference>
<dbReference type="EMBL" id="JRPN01000014">
    <property type="protein sequence ID" value="KGT78637.1"/>
    <property type="molecule type" value="Genomic_DNA"/>
</dbReference>
<dbReference type="GO" id="GO:0017000">
    <property type="term" value="P:antibiotic biosynthetic process"/>
    <property type="evidence" value="ECO:0007669"/>
    <property type="project" value="UniProtKB-ARBA"/>
</dbReference>
<dbReference type="PANTHER" id="PTHR48050">
    <property type="entry name" value="STEROL 3-BETA-GLUCOSYLTRANSFERASE"/>
    <property type="match status" value="1"/>
</dbReference>
<dbReference type="InterPro" id="IPR050426">
    <property type="entry name" value="Glycosyltransferase_28"/>
</dbReference>
<dbReference type="Proteomes" id="UP000030377">
    <property type="component" value="Unassembled WGS sequence"/>
</dbReference>
<dbReference type="Gene3D" id="3.40.50.2000">
    <property type="entry name" value="Glycogen Phosphorylase B"/>
    <property type="match status" value="2"/>
</dbReference>
<dbReference type="SUPFAM" id="SSF53756">
    <property type="entry name" value="UDP-Glycosyltransferase/glycogen phosphorylase"/>
    <property type="match status" value="1"/>
</dbReference>
<accession>A0A0A3XW02</accession>
<name>A0A0A3XW02_BRAJP</name>
<gene>
    <name evidence="2" type="ORF">MA20_14625</name>
</gene>
<organism evidence="2 3">
    <name type="scientific">Bradyrhizobium japonicum</name>
    <dbReference type="NCBI Taxonomy" id="375"/>
    <lineage>
        <taxon>Bacteria</taxon>
        <taxon>Pseudomonadati</taxon>
        <taxon>Pseudomonadota</taxon>
        <taxon>Alphaproteobacteria</taxon>
        <taxon>Hyphomicrobiales</taxon>
        <taxon>Nitrobacteraceae</taxon>
        <taxon>Bradyrhizobium</taxon>
    </lineage>
</organism>